<dbReference type="VEuPathDB" id="FungiDB:BO83DRAFT_23416"/>
<dbReference type="GeneID" id="37048878"/>
<dbReference type="RefSeq" id="XP_025388464.1">
    <property type="nucleotide sequence ID" value="XM_025526916.1"/>
</dbReference>
<keyword evidence="1" id="KW-0472">Membrane</keyword>
<evidence type="ECO:0000256" key="2">
    <source>
        <dbReference type="SAM" id="SignalP"/>
    </source>
</evidence>
<feature type="transmembrane region" description="Helical" evidence="1">
    <location>
        <begin position="46"/>
        <end position="77"/>
    </location>
</feature>
<keyword evidence="1" id="KW-0812">Transmembrane</keyword>
<evidence type="ECO:0000313" key="4">
    <source>
        <dbReference type="Proteomes" id="UP000246171"/>
    </source>
</evidence>
<gene>
    <name evidence="3" type="ORF">BO83DRAFT_23416</name>
</gene>
<evidence type="ECO:0000313" key="3">
    <source>
        <dbReference type="EMBL" id="PWY74014.1"/>
    </source>
</evidence>
<keyword evidence="2" id="KW-0732">Signal</keyword>
<feature type="chain" id="PRO_5016252006" evidence="2">
    <location>
        <begin position="25"/>
        <end position="117"/>
    </location>
</feature>
<keyword evidence="1" id="KW-1133">Transmembrane helix</keyword>
<dbReference type="AlphaFoldDB" id="A0A317VI03"/>
<reference evidence="3" key="1">
    <citation type="submission" date="2016-12" db="EMBL/GenBank/DDBJ databases">
        <title>The genomes of Aspergillus section Nigri reveals drivers in fungal speciation.</title>
        <authorList>
            <consortium name="DOE Joint Genome Institute"/>
            <person name="Vesth T.C."/>
            <person name="Nybo J."/>
            <person name="Theobald S."/>
            <person name="Brandl J."/>
            <person name="Frisvad J.C."/>
            <person name="Nielsen K.F."/>
            <person name="Lyhne E.K."/>
            <person name="Kogle M.E."/>
            <person name="Kuo A."/>
            <person name="Riley R."/>
            <person name="Clum A."/>
            <person name="Nolan M."/>
            <person name="Lipzen A."/>
            <person name="Salamov A."/>
            <person name="Henrissat B."/>
            <person name="Wiebenga A."/>
            <person name="De vries R.P."/>
            <person name="Grigoriev I.V."/>
            <person name="Mortensen U.H."/>
            <person name="Andersen M.R."/>
            <person name="Baker S.E."/>
        </authorList>
    </citation>
    <scope>NUCLEOTIDE SEQUENCE</scope>
    <source>
        <strain evidence="3">CBS 122712</strain>
    </source>
</reference>
<protein>
    <submittedName>
        <fullName evidence="3">Uncharacterized protein</fullName>
    </submittedName>
</protein>
<keyword evidence="4" id="KW-1185">Reference proteome</keyword>
<feature type="signal peptide" evidence="2">
    <location>
        <begin position="1"/>
        <end position="24"/>
    </location>
</feature>
<name>A0A317VI03_ASPEC</name>
<comment type="caution">
    <text evidence="3">The sequence shown here is derived from an EMBL/GenBank/DDBJ whole genome shotgun (WGS) entry which is preliminary data.</text>
</comment>
<evidence type="ECO:0000256" key="1">
    <source>
        <dbReference type="SAM" id="Phobius"/>
    </source>
</evidence>
<dbReference type="Proteomes" id="UP000246171">
    <property type="component" value="Unassembled WGS sequence"/>
</dbReference>
<organism evidence="3 4">
    <name type="scientific">Aspergillus eucalypticola (strain CBS 122712 / IBT 29274)</name>
    <dbReference type="NCBI Taxonomy" id="1448314"/>
    <lineage>
        <taxon>Eukaryota</taxon>
        <taxon>Fungi</taxon>
        <taxon>Dikarya</taxon>
        <taxon>Ascomycota</taxon>
        <taxon>Pezizomycotina</taxon>
        <taxon>Eurotiomycetes</taxon>
        <taxon>Eurotiomycetidae</taxon>
        <taxon>Eurotiales</taxon>
        <taxon>Aspergillaceae</taxon>
        <taxon>Aspergillus</taxon>
        <taxon>Aspergillus subgen. Circumdati</taxon>
    </lineage>
</organism>
<dbReference type="EMBL" id="MSFU01000011">
    <property type="protein sequence ID" value="PWY74014.1"/>
    <property type="molecule type" value="Genomic_DNA"/>
</dbReference>
<accession>A0A317VI03</accession>
<proteinExistence type="predicted"/>
<sequence>MSWWFCRNFATVMWLKLTAATGEAQQSAIADTAVSQLTSCPPTGLFLLPACILHILACLLSAASFLFLYLFAVSLFAPMRRSMPLFLTPALLSMYRLGSTICHSAGHNGRSSIPHPI</sequence>